<feature type="transmembrane region" description="Helical" evidence="12">
    <location>
        <begin position="188"/>
        <end position="208"/>
    </location>
</feature>
<feature type="transmembrane region" description="Helical" evidence="12">
    <location>
        <begin position="42"/>
        <end position="61"/>
    </location>
</feature>
<proteinExistence type="inferred from homology"/>
<dbReference type="EMBL" id="FOIS01000001">
    <property type="protein sequence ID" value="SEV86822.1"/>
    <property type="molecule type" value="Genomic_DNA"/>
</dbReference>
<evidence type="ECO:0000256" key="2">
    <source>
        <dbReference type="ARBA" id="ARBA00009137"/>
    </source>
</evidence>
<keyword evidence="11 12" id="KW-0472">Membrane</keyword>
<keyword evidence="6" id="KW-0633">Potassium transport</keyword>
<evidence type="ECO:0000256" key="12">
    <source>
        <dbReference type="SAM" id="Phobius"/>
    </source>
</evidence>
<dbReference type="GO" id="GO:0015379">
    <property type="term" value="F:potassium:chloride symporter activity"/>
    <property type="evidence" value="ECO:0007669"/>
    <property type="project" value="InterPro"/>
</dbReference>
<protein>
    <submittedName>
        <fullName evidence="13">Trk system potassium uptake protein TrkH</fullName>
    </submittedName>
</protein>
<evidence type="ECO:0000256" key="9">
    <source>
        <dbReference type="ARBA" id="ARBA00022989"/>
    </source>
</evidence>
<keyword evidence="8" id="KW-0630">Potassium</keyword>
<comment type="subcellular location">
    <subcellularLocation>
        <location evidence="1">Cell inner membrane</location>
        <topology evidence="1">Multi-pass membrane protein</topology>
    </subcellularLocation>
</comment>
<accession>A0A1I0MEU6</accession>
<keyword evidence="4" id="KW-1003">Cell membrane</keyword>
<dbReference type="RefSeq" id="WP_049990798.1">
    <property type="nucleotide sequence ID" value="NZ_FOIS01000001.1"/>
</dbReference>
<dbReference type="eggNOG" id="arCOG04145">
    <property type="taxonomic scope" value="Archaea"/>
</dbReference>
<dbReference type="InterPro" id="IPR004772">
    <property type="entry name" value="TrkH"/>
</dbReference>
<gene>
    <name evidence="13" type="ORF">SAMN05216285_0878</name>
</gene>
<dbReference type="InterPro" id="IPR003445">
    <property type="entry name" value="Cat_transpt"/>
</dbReference>
<keyword evidence="5" id="KW-0997">Cell inner membrane</keyword>
<sequence length="515" mass="56354">MSRRFHVDVRSSCSLLGTALKYLSLTLLLPTAVALYYRESPLPFLVALAIAIAAGTGLEHLEPEPELEHREAFLMVALTWFFVPVIGTIPYLVDGTGTLAHPANALFESMSGFTTTGATVMDEISVEAHPRSIMLWRQLTQWLGGMGILVLMVAILSELSVGGTQLIREEAPGIQVEKLTPRIRETARALWLLYAWFTLAAVVVYYALNLFGLAPNMTFYNAVAHALTSLPTGGFSPEGRSIEAFEPIVQWAVMPFMVIAGTNFALYWYAWRGHPERLISNAEFRSYLASMTVIGALLSVLLFLGVGLAEVPEGVAAIPGSLERSLRHGLFQTLAIVTTTGYASMDFNTWSDSTQVILLFAMFLGGSAGSAAGSIKIIRWYVVGKSIRRELFTVVHPQAVRPVRMGRSTEVIDEETIHSIFVFMVLFLSLFAISTVVLFLDAHRTPGLSLSALEATSAAIATLGNIGPGIGVVGPMNNYEPFSHTAKLYMVFLMWIGRLEILSVLVILTPAYWRS</sequence>
<comment type="similarity">
    <text evidence="2">Belongs to the TrkH potassium transport family.</text>
</comment>
<evidence type="ECO:0000256" key="3">
    <source>
        <dbReference type="ARBA" id="ARBA00022448"/>
    </source>
</evidence>
<evidence type="ECO:0000256" key="5">
    <source>
        <dbReference type="ARBA" id="ARBA00022519"/>
    </source>
</evidence>
<dbReference type="PIRSF" id="PIRSF006247">
    <property type="entry name" value="TrkH"/>
    <property type="match status" value="1"/>
</dbReference>
<feature type="transmembrane region" description="Helical" evidence="12">
    <location>
        <begin position="142"/>
        <end position="167"/>
    </location>
</feature>
<feature type="transmembrane region" description="Helical" evidence="12">
    <location>
        <begin position="288"/>
        <end position="309"/>
    </location>
</feature>
<keyword evidence="9 12" id="KW-1133">Transmembrane helix</keyword>
<evidence type="ECO:0000256" key="4">
    <source>
        <dbReference type="ARBA" id="ARBA00022475"/>
    </source>
</evidence>
<evidence type="ECO:0000256" key="7">
    <source>
        <dbReference type="ARBA" id="ARBA00022692"/>
    </source>
</evidence>
<evidence type="ECO:0000256" key="6">
    <source>
        <dbReference type="ARBA" id="ARBA00022538"/>
    </source>
</evidence>
<name>A0A1I0MEU6_9EURY</name>
<feature type="transmembrane region" description="Helical" evidence="12">
    <location>
        <begin position="417"/>
        <end position="440"/>
    </location>
</feature>
<feature type="transmembrane region" description="Helical" evidence="12">
    <location>
        <begin position="73"/>
        <end position="93"/>
    </location>
</feature>
<evidence type="ECO:0000256" key="10">
    <source>
        <dbReference type="ARBA" id="ARBA00023065"/>
    </source>
</evidence>
<evidence type="ECO:0000256" key="8">
    <source>
        <dbReference type="ARBA" id="ARBA00022958"/>
    </source>
</evidence>
<keyword evidence="10" id="KW-0406">Ion transport</keyword>
<dbReference type="Proteomes" id="UP000183275">
    <property type="component" value="Unassembled WGS sequence"/>
</dbReference>
<feature type="transmembrane region" description="Helical" evidence="12">
    <location>
        <begin position="488"/>
        <end position="513"/>
    </location>
</feature>
<dbReference type="STRING" id="1202768.SAMN05216285_0878"/>
<feature type="transmembrane region" description="Helical" evidence="12">
    <location>
        <begin position="357"/>
        <end position="382"/>
    </location>
</feature>
<dbReference type="Pfam" id="PF02386">
    <property type="entry name" value="TrkH"/>
    <property type="match status" value="1"/>
</dbReference>
<evidence type="ECO:0000256" key="11">
    <source>
        <dbReference type="ARBA" id="ARBA00023136"/>
    </source>
</evidence>
<evidence type="ECO:0000313" key="13">
    <source>
        <dbReference type="EMBL" id="SEV86822.1"/>
    </source>
</evidence>
<dbReference type="OrthoDB" id="111943at2157"/>
<keyword evidence="7 12" id="KW-0812">Transmembrane</keyword>
<dbReference type="GO" id="GO:0005886">
    <property type="term" value="C:plasma membrane"/>
    <property type="evidence" value="ECO:0007669"/>
    <property type="project" value="UniProtKB-SubCell"/>
</dbReference>
<keyword evidence="14" id="KW-1185">Reference proteome</keyword>
<dbReference type="AlphaFoldDB" id="A0A1I0MEU6"/>
<keyword evidence="3" id="KW-0813">Transport</keyword>
<feature type="transmembrane region" description="Helical" evidence="12">
    <location>
        <begin position="248"/>
        <end position="268"/>
    </location>
</feature>
<reference evidence="14" key="1">
    <citation type="submission" date="2016-10" db="EMBL/GenBank/DDBJ databases">
        <authorList>
            <person name="Varghese N."/>
        </authorList>
    </citation>
    <scope>NUCLEOTIDE SEQUENCE [LARGE SCALE GENOMIC DNA]</scope>
    <source>
        <strain evidence="14">CGMCC 1.12284</strain>
    </source>
</reference>
<feature type="transmembrane region" description="Helical" evidence="12">
    <location>
        <begin position="12"/>
        <end position="36"/>
    </location>
</feature>
<evidence type="ECO:0000313" key="14">
    <source>
        <dbReference type="Proteomes" id="UP000183275"/>
    </source>
</evidence>
<organism evidence="13 14">
    <name type="scientific">Natrinema salifodinae</name>
    <dbReference type="NCBI Taxonomy" id="1202768"/>
    <lineage>
        <taxon>Archaea</taxon>
        <taxon>Methanobacteriati</taxon>
        <taxon>Methanobacteriota</taxon>
        <taxon>Stenosarchaea group</taxon>
        <taxon>Halobacteria</taxon>
        <taxon>Halobacteriales</taxon>
        <taxon>Natrialbaceae</taxon>
        <taxon>Natrinema</taxon>
    </lineage>
</organism>
<dbReference type="PANTHER" id="PTHR32024">
    <property type="entry name" value="TRK SYSTEM POTASSIUM UPTAKE PROTEIN TRKG-RELATED"/>
    <property type="match status" value="1"/>
</dbReference>
<evidence type="ECO:0000256" key="1">
    <source>
        <dbReference type="ARBA" id="ARBA00004429"/>
    </source>
</evidence>
<dbReference type="PANTHER" id="PTHR32024:SF2">
    <property type="entry name" value="TRK SYSTEM POTASSIUM UPTAKE PROTEIN TRKG-RELATED"/>
    <property type="match status" value="1"/>
</dbReference>